<organism evidence="1 2">
    <name type="scientific">Ditylenchus destructor</name>
    <dbReference type="NCBI Taxonomy" id="166010"/>
    <lineage>
        <taxon>Eukaryota</taxon>
        <taxon>Metazoa</taxon>
        <taxon>Ecdysozoa</taxon>
        <taxon>Nematoda</taxon>
        <taxon>Chromadorea</taxon>
        <taxon>Rhabditida</taxon>
        <taxon>Tylenchina</taxon>
        <taxon>Tylenchomorpha</taxon>
        <taxon>Sphaerularioidea</taxon>
        <taxon>Anguinidae</taxon>
        <taxon>Anguininae</taxon>
        <taxon>Ditylenchus</taxon>
    </lineage>
</organism>
<reference evidence="1" key="1">
    <citation type="submission" date="2022-01" db="EMBL/GenBank/DDBJ databases">
        <title>Genome Sequence Resource for Two Populations of Ditylenchus destructor, the Migratory Endoparasitic Phytonematode.</title>
        <authorList>
            <person name="Zhang H."/>
            <person name="Lin R."/>
            <person name="Xie B."/>
        </authorList>
    </citation>
    <scope>NUCLEOTIDE SEQUENCE</scope>
    <source>
        <strain evidence="1">BazhouSP</strain>
    </source>
</reference>
<dbReference type="InterPro" id="IPR036186">
    <property type="entry name" value="Serpin_sf"/>
</dbReference>
<dbReference type="InterPro" id="IPR042185">
    <property type="entry name" value="Serpin_sf_2"/>
</dbReference>
<dbReference type="SUPFAM" id="SSF56574">
    <property type="entry name" value="Serpins"/>
    <property type="match status" value="1"/>
</dbReference>
<proteinExistence type="predicted"/>
<dbReference type="PROSITE" id="PS00284">
    <property type="entry name" value="SERPIN"/>
    <property type="match status" value="1"/>
</dbReference>
<sequence length="147" mass="16876">MMTRSSTDYSTERMTYSYTTASRYFYCENDPAYIRQVPVNVIKKEFHADRPFLYAIVSQKQHVLFMGTVMDVDEKSESELRKRRWPSIQPGLINSPPAGLSNDTSFARIRVALGGLTTMPMTLRHTQTLSDGSVLTRRTEKKEITDL</sequence>
<dbReference type="EMBL" id="JAKKPZ010000871">
    <property type="protein sequence ID" value="KAI1691774.1"/>
    <property type="molecule type" value="Genomic_DNA"/>
</dbReference>
<evidence type="ECO:0000313" key="1">
    <source>
        <dbReference type="EMBL" id="KAI1691774.1"/>
    </source>
</evidence>
<protein>
    <submittedName>
        <fullName evidence="1">Uncharacterized protein</fullName>
    </submittedName>
</protein>
<accession>A0AAD4QVI3</accession>
<dbReference type="Gene3D" id="2.30.39.10">
    <property type="entry name" value="Alpha-1-antitrypsin, domain 1"/>
    <property type="match status" value="1"/>
</dbReference>
<evidence type="ECO:0000313" key="2">
    <source>
        <dbReference type="Proteomes" id="UP001201812"/>
    </source>
</evidence>
<keyword evidence="2" id="KW-1185">Reference proteome</keyword>
<dbReference type="Proteomes" id="UP001201812">
    <property type="component" value="Unassembled WGS sequence"/>
</dbReference>
<dbReference type="AlphaFoldDB" id="A0AAD4QVI3"/>
<dbReference type="InterPro" id="IPR023795">
    <property type="entry name" value="Serpin_CS"/>
</dbReference>
<name>A0AAD4QVI3_9BILA</name>
<comment type="caution">
    <text evidence="1">The sequence shown here is derived from an EMBL/GenBank/DDBJ whole genome shotgun (WGS) entry which is preliminary data.</text>
</comment>
<gene>
    <name evidence="1" type="ORF">DdX_21648</name>
</gene>